<name>A0A2I6UGA7_9CAUD</name>
<evidence type="ECO:0000313" key="1">
    <source>
        <dbReference type="EMBL" id="AUO79000.1"/>
    </source>
</evidence>
<keyword evidence="2" id="KW-1185">Reference proteome</keyword>
<dbReference type="Proteomes" id="UP000241693">
    <property type="component" value="Segment"/>
</dbReference>
<dbReference type="RefSeq" id="YP_009639410.1">
    <property type="nucleotide sequence ID" value="NC_042349.1"/>
</dbReference>
<reference evidence="1 2" key="1">
    <citation type="submission" date="2017-07" db="EMBL/GenBank/DDBJ databases">
        <title>Characterization of ecologically diverse viruses infecting co-occurring strains of cosmopolitan hyperhalophilic Bacteroidetes.</title>
        <authorList>
            <person name="Villamor J."/>
            <person name="Ramos-Barbero M.D."/>
            <person name="Gonzalez-Torres P."/>
            <person name="Gabaldon T."/>
            <person name="Rollesso-Mora R."/>
            <person name="Meseguer I."/>
            <person name="Martinez-Garcia M."/>
            <person name="Santos F."/>
            <person name="Anton J."/>
        </authorList>
    </citation>
    <scope>NUCLEOTIDE SEQUENCE [LARGE SCALE GENOMIC DNA]</scope>
</reference>
<organism evidence="1 2">
    <name type="scientific">Salinibacter phage M8CC-19</name>
    <dbReference type="NCBI Taxonomy" id="2681613"/>
    <lineage>
        <taxon>Viruses</taxon>
        <taxon>Duplodnaviria</taxon>
        <taxon>Heunggongvirae</taxon>
        <taxon>Uroviricota</taxon>
        <taxon>Caudoviricetes</taxon>
        <taxon>Kryptosalinivirus</taxon>
        <taxon>Kryptosalinivirus M8CC19</taxon>
    </lineage>
</organism>
<evidence type="ECO:0000313" key="2">
    <source>
        <dbReference type="Proteomes" id="UP000241693"/>
    </source>
</evidence>
<dbReference type="KEGG" id="vg:40236202"/>
<dbReference type="GeneID" id="40236202"/>
<dbReference type="EMBL" id="MF580956">
    <property type="protein sequence ID" value="AUO79000.1"/>
    <property type="molecule type" value="Genomic_DNA"/>
</dbReference>
<accession>A0A2I6UGA7</accession>
<protein>
    <submittedName>
        <fullName evidence="1">Uncharacterized protein</fullName>
    </submittedName>
</protein>
<sequence>MSRPDNFFSTEETTYALYREKTSEGNVIAIDLNASEVWADLNGWQGYAALHERPNSPVTWTTGHNCTLGERISEEEAREVHSLLFKRLDRDETRDDVYFE</sequence>
<proteinExistence type="predicted"/>